<evidence type="ECO:0000313" key="15">
    <source>
        <dbReference type="Proteomes" id="UP001212152"/>
    </source>
</evidence>
<gene>
    <name evidence="14" type="primary">COX10</name>
    <name evidence="14" type="ORF">HDU87_006904</name>
</gene>
<dbReference type="InterPro" id="IPR044878">
    <property type="entry name" value="UbiA_sf"/>
</dbReference>
<dbReference type="PANTHER" id="PTHR43448">
    <property type="entry name" value="PROTOHEME IX FARNESYLTRANSFERASE, MITOCHONDRIAL"/>
    <property type="match status" value="1"/>
</dbReference>
<keyword evidence="4 13" id="KW-0812">Transmembrane</keyword>
<dbReference type="CDD" id="cd13957">
    <property type="entry name" value="PT_UbiA_Cox10"/>
    <property type="match status" value="1"/>
</dbReference>
<keyword evidence="15" id="KW-1185">Reference proteome</keyword>
<sequence>MSSPLLQLLGPRSAARCYSRLPPPSLQLPLLSACCCRRFVHARFVPTPRQRPSPPVSTTHRQRLSTAATPSSSPHRDSKEPSSLSAPPPLAAAPPSSPIHSLSKPEVEASGTSAAFFSSSSQQSDDATTALRWRAAPSYDPAVYAELSKAKLSAFVVLTAMAGYAIAPGALSVSTLLWTTVGTGLCSGAANAINQWVEHPYDAQMARTRNRTLVRHALSPLHAFSAGIVAGGAGIAMLAHFVNPLTAALGATNLILYTCVYTPMKRTSIANTWVGSVVGALPPMMGWAAATGGLDAGALLLGTMLYSWQFPHFNSLSWSLRPDYSKAGYRMASVTDPALNARVSLRHSIALFPLAWAAPLLGMTTPWFALNATFVNAYMGIKAYRFWKDPSDKTARTLFFGSLVHLPVLLALLMLHKNSESNQSLDADGDGLEKTAQGSSITAETLRRVKRMIEF</sequence>
<protein>
    <recommendedName>
        <fullName evidence="2 11">Protoheme IX farnesyltransferase, mitochondrial</fullName>
        <ecNumber evidence="11">2.5.1.-</ecNumber>
    </recommendedName>
    <alternativeName>
        <fullName evidence="10 11">Heme O synthase</fullName>
    </alternativeName>
</protein>
<evidence type="ECO:0000256" key="10">
    <source>
        <dbReference type="ARBA" id="ARBA00030253"/>
    </source>
</evidence>
<dbReference type="InterPro" id="IPR000537">
    <property type="entry name" value="UbiA_prenyltransferase"/>
</dbReference>
<feature type="compositionally biased region" description="Polar residues" evidence="12">
    <location>
        <begin position="56"/>
        <end position="73"/>
    </location>
</feature>
<evidence type="ECO:0000256" key="7">
    <source>
        <dbReference type="ARBA" id="ARBA00023128"/>
    </source>
</evidence>
<dbReference type="GO" id="GO:0031966">
    <property type="term" value="C:mitochondrial membrane"/>
    <property type="evidence" value="ECO:0007669"/>
    <property type="project" value="UniProtKB-SubCell"/>
</dbReference>
<dbReference type="InterPro" id="IPR006369">
    <property type="entry name" value="Protohaem_IX_farnesylTrfase"/>
</dbReference>
<comment type="caution">
    <text evidence="14">The sequence shown here is derived from an EMBL/GenBank/DDBJ whole genome shotgun (WGS) entry which is preliminary data.</text>
</comment>
<keyword evidence="8 11" id="KW-0350">Heme biosynthesis</keyword>
<reference evidence="14" key="1">
    <citation type="submission" date="2020-05" db="EMBL/GenBank/DDBJ databases">
        <title>Phylogenomic resolution of chytrid fungi.</title>
        <authorList>
            <person name="Stajich J.E."/>
            <person name="Amses K."/>
            <person name="Simmons R."/>
            <person name="Seto K."/>
            <person name="Myers J."/>
            <person name="Bonds A."/>
            <person name="Quandt C.A."/>
            <person name="Barry K."/>
            <person name="Liu P."/>
            <person name="Grigoriev I."/>
            <person name="Longcore J.E."/>
            <person name="James T.Y."/>
        </authorList>
    </citation>
    <scope>NUCLEOTIDE SEQUENCE</scope>
    <source>
        <strain evidence="14">JEL0379</strain>
    </source>
</reference>
<evidence type="ECO:0000256" key="5">
    <source>
        <dbReference type="ARBA" id="ARBA00022946"/>
    </source>
</evidence>
<dbReference type="Pfam" id="PF01040">
    <property type="entry name" value="UbiA"/>
    <property type="match status" value="1"/>
</dbReference>
<dbReference type="PANTHER" id="PTHR43448:SF2">
    <property type="entry name" value="PROTOHEME IX FARNESYLTRANSFERASE, MITOCHONDRIAL"/>
    <property type="match status" value="1"/>
</dbReference>
<evidence type="ECO:0000256" key="6">
    <source>
        <dbReference type="ARBA" id="ARBA00022989"/>
    </source>
</evidence>
<evidence type="ECO:0000256" key="9">
    <source>
        <dbReference type="ARBA" id="ARBA00023136"/>
    </source>
</evidence>
<comment type="function">
    <text evidence="11">Converts protoheme IX and farnesyl diphosphate to heme O.</text>
</comment>
<evidence type="ECO:0000256" key="8">
    <source>
        <dbReference type="ARBA" id="ARBA00023133"/>
    </source>
</evidence>
<dbReference type="FunFam" id="1.10.357.140:FF:000004">
    <property type="entry name" value="Protoheme IX farnesyltransferase, mitochondrial"/>
    <property type="match status" value="1"/>
</dbReference>
<comment type="similarity">
    <text evidence="11">Belongs to the ubiA prenyltransferase family.</text>
</comment>
<feature type="transmembrane region" description="Helical" evidence="13">
    <location>
        <begin position="152"/>
        <end position="171"/>
    </location>
</feature>
<evidence type="ECO:0000256" key="13">
    <source>
        <dbReference type="SAM" id="Phobius"/>
    </source>
</evidence>
<evidence type="ECO:0000256" key="4">
    <source>
        <dbReference type="ARBA" id="ARBA00022692"/>
    </source>
</evidence>
<dbReference type="Gene3D" id="1.10.357.140">
    <property type="entry name" value="UbiA prenyltransferase"/>
    <property type="match status" value="1"/>
</dbReference>
<dbReference type="PIRSF" id="PIRSF001773">
    <property type="entry name" value="COX10"/>
    <property type="match status" value="1"/>
</dbReference>
<dbReference type="EMBL" id="JADGJQ010000060">
    <property type="protein sequence ID" value="KAJ3174788.1"/>
    <property type="molecule type" value="Genomic_DNA"/>
</dbReference>
<dbReference type="Proteomes" id="UP001212152">
    <property type="component" value="Unassembled WGS sequence"/>
</dbReference>
<feature type="transmembrane region" description="Helical" evidence="13">
    <location>
        <begin position="245"/>
        <end position="264"/>
    </location>
</feature>
<evidence type="ECO:0000256" key="11">
    <source>
        <dbReference type="PIRNR" id="PIRNR001773"/>
    </source>
</evidence>
<evidence type="ECO:0000256" key="3">
    <source>
        <dbReference type="ARBA" id="ARBA00022679"/>
    </source>
</evidence>
<dbReference type="GO" id="GO:0006784">
    <property type="term" value="P:heme A biosynthetic process"/>
    <property type="evidence" value="ECO:0007669"/>
    <property type="project" value="TreeGrafter"/>
</dbReference>
<feature type="transmembrane region" description="Helical" evidence="13">
    <location>
        <begin position="218"/>
        <end position="239"/>
    </location>
</feature>
<dbReference type="HAMAP" id="MF_00154">
    <property type="entry name" value="CyoE_CtaB"/>
    <property type="match status" value="1"/>
</dbReference>
<dbReference type="InterPro" id="IPR016315">
    <property type="entry name" value="Protohaem_IX_farnesylTrfase_mt"/>
</dbReference>
<organism evidence="14 15">
    <name type="scientific">Geranomyces variabilis</name>
    <dbReference type="NCBI Taxonomy" id="109894"/>
    <lineage>
        <taxon>Eukaryota</taxon>
        <taxon>Fungi</taxon>
        <taxon>Fungi incertae sedis</taxon>
        <taxon>Chytridiomycota</taxon>
        <taxon>Chytridiomycota incertae sedis</taxon>
        <taxon>Chytridiomycetes</taxon>
        <taxon>Spizellomycetales</taxon>
        <taxon>Powellomycetaceae</taxon>
        <taxon>Geranomyces</taxon>
    </lineage>
</organism>
<evidence type="ECO:0000256" key="1">
    <source>
        <dbReference type="ARBA" id="ARBA00004225"/>
    </source>
</evidence>
<evidence type="ECO:0000256" key="2">
    <source>
        <dbReference type="ARBA" id="ARBA00016335"/>
    </source>
</evidence>
<keyword evidence="5" id="KW-0809">Transit peptide</keyword>
<dbReference type="AlphaFoldDB" id="A0AAD5TH58"/>
<name>A0AAD5TH58_9FUNG</name>
<dbReference type="NCBIfam" id="TIGR01473">
    <property type="entry name" value="cyoE_ctaB"/>
    <property type="match status" value="1"/>
</dbReference>
<proteinExistence type="inferred from homology"/>
<keyword evidence="7 11" id="KW-0496">Mitochondrion</keyword>
<feature type="transmembrane region" description="Helical" evidence="13">
    <location>
        <begin position="398"/>
        <end position="415"/>
    </location>
</feature>
<evidence type="ECO:0000256" key="12">
    <source>
        <dbReference type="SAM" id="MobiDB-lite"/>
    </source>
</evidence>
<feature type="transmembrane region" description="Helical" evidence="13">
    <location>
        <begin position="354"/>
        <end position="378"/>
    </location>
</feature>
<keyword evidence="3 11" id="KW-0808">Transferase</keyword>
<feature type="compositionally biased region" description="Pro residues" evidence="12">
    <location>
        <begin position="86"/>
        <end position="97"/>
    </location>
</feature>
<feature type="region of interest" description="Disordered" evidence="12">
    <location>
        <begin position="46"/>
        <end position="105"/>
    </location>
</feature>
<keyword evidence="6 13" id="KW-1133">Transmembrane helix</keyword>
<dbReference type="EC" id="2.5.1.-" evidence="11"/>
<accession>A0AAD5TH58</accession>
<dbReference type="GO" id="GO:0008495">
    <property type="term" value="F:protoheme IX farnesyltransferase activity"/>
    <property type="evidence" value="ECO:0007669"/>
    <property type="project" value="InterPro"/>
</dbReference>
<comment type="subcellular location">
    <subcellularLocation>
        <location evidence="1">Mitochondrion membrane</location>
        <topology evidence="1">Multi-pass membrane protein</topology>
    </subcellularLocation>
</comment>
<keyword evidence="9 11" id="KW-0472">Membrane</keyword>
<evidence type="ECO:0000313" key="14">
    <source>
        <dbReference type="EMBL" id="KAJ3174788.1"/>
    </source>
</evidence>